<keyword evidence="8 12" id="KW-0472">Membrane</keyword>
<dbReference type="InterPro" id="IPR003598">
    <property type="entry name" value="Ig_sub2"/>
</dbReference>
<dbReference type="InterPro" id="IPR007110">
    <property type="entry name" value="Ig-like_dom"/>
</dbReference>
<protein>
    <submittedName>
        <fullName evidence="16">Cell adhesion molecule L1-like b</fullName>
    </submittedName>
</protein>
<keyword evidence="10" id="KW-0393">Immunoglobulin domain</keyword>
<dbReference type="AlphaFoldDB" id="A0A7N9AUY5"/>
<dbReference type="PANTHER" id="PTHR44170:SF45">
    <property type="entry name" value="NEURAL CELL ADHESION MOLECULE L1-LIKE PROTEIN ISOFORM X1"/>
    <property type="match status" value="1"/>
</dbReference>
<dbReference type="InterPro" id="IPR026966">
    <property type="entry name" value="Neurofascin/L1/NrCAM_C"/>
</dbReference>
<evidence type="ECO:0000256" key="8">
    <source>
        <dbReference type="ARBA" id="ARBA00023136"/>
    </source>
</evidence>
<dbReference type="PROSITE" id="PS50835">
    <property type="entry name" value="IG_LIKE"/>
    <property type="match status" value="6"/>
</dbReference>
<evidence type="ECO:0000256" key="4">
    <source>
        <dbReference type="ARBA" id="ARBA00022729"/>
    </source>
</evidence>
<dbReference type="PROSITE" id="PS50853">
    <property type="entry name" value="FN3"/>
    <property type="match status" value="4"/>
</dbReference>
<evidence type="ECO:0000313" key="16">
    <source>
        <dbReference type="Ensembl" id="ENSMAMP00000064374.1"/>
    </source>
</evidence>
<evidence type="ECO:0000256" key="9">
    <source>
        <dbReference type="ARBA" id="ARBA00023157"/>
    </source>
</evidence>
<evidence type="ECO:0000256" key="5">
    <source>
        <dbReference type="ARBA" id="ARBA00022737"/>
    </source>
</evidence>
<dbReference type="FunFam" id="2.60.40.10:FF:001890">
    <property type="entry name" value="Cell adhesion molecule L1-like a"/>
    <property type="match status" value="1"/>
</dbReference>
<dbReference type="GO" id="GO:0030424">
    <property type="term" value="C:axon"/>
    <property type="evidence" value="ECO:0007669"/>
    <property type="project" value="TreeGrafter"/>
</dbReference>
<evidence type="ECO:0000256" key="6">
    <source>
        <dbReference type="ARBA" id="ARBA00022889"/>
    </source>
</evidence>
<feature type="domain" description="Ig-like" evidence="14">
    <location>
        <begin position="38"/>
        <end position="129"/>
    </location>
</feature>
<evidence type="ECO:0000256" key="7">
    <source>
        <dbReference type="ARBA" id="ARBA00022989"/>
    </source>
</evidence>
<dbReference type="SUPFAM" id="SSF48726">
    <property type="entry name" value="Immunoglobulin"/>
    <property type="match status" value="6"/>
</dbReference>
<reference evidence="16" key="2">
    <citation type="submission" date="2025-09" db="UniProtKB">
        <authorList>
            <consortium name="Ensembl"/>
        </authorList>
    </citation>
    <scope>IDENTIFICATION</scope>
</reference>
<evidence type="ECO:0000256" key="13">
    <source>
        <dbReference type="SAM" id="SignalP"/>
    </source>
</evidence>
<dbReference type="Ensembl" id="ENSMAMT00000065338.1">
    <property type="protein sequence ID" value="ENSMAMP00000064374.1"/>
    <property type="gene ID" value="ENSMAMG00000023440.2"/>
</dbReference>
<dbReference type="SMART" id="SM00408">
    <property type="entry name" value="IGc2"/>
    <property type="match status" value="5"/>
</dbReference>
<dbReference type="InterPro" id="IPR003599">
    <property type="entry name" value="Ig_sub"/>
</dbReference>
<dbReference type="FunFam" id="2.60.40.10:FF:000367">
    <property type="entry name" value="Neural cell adhesion molecule L1-like protein"/>
    <property type="match status" value="1"/>
</dbReference>
<evidence type="ECO:0000256" key="10">
    <source>
        <dbReference type="ARBA" id="ARBA00023319"/>
    </source>
</evidence>
<organism evidence="16 17">
    <name type="scientific">Mastacembelus armatus</name>
    <name type="common">zig-zag eel</name>
    <dbReference type="NCBI Taxonomy" id="205130"/>
    <lineage>
        <taxon>Eukaryota</taxon>
        <taxon>Metazoa</taxon>
        <taxon>Chordata</taxon>
        <taxon>Craniata</taxon>
        <taxon>Vertebrata</taxon>
        <taxon>Euteleostomi</taxon>
        <taxon>Actinopterygii</taxon>
        <taxon>Neopterygii</taxon>
        <taxon>Teleostei</taxon>
        <taxon>Neoteleostei</taxon>
        <taxon>Acanthomorphata</taxon>
        <taxon>Anabantaria</taxon>
        <taxon>Synbranchiformes</taxon>
        <taxon>Mastacembelidae</taxon>
        <taxon>Mastacembelus</taxon>
    </lineage>
</organism>
<evidence type="ECO:0000256" key="3">
    <source>
        <dbReference type="ARBA" id="ARBA00022692"/>
    </source>
</evidence>
<sequence length="1159" mass="129550">MRLQRSQGLVVVLNLITCICAFHVTTAIDIPLEVEQLPTITAQSPSSLIAFPFDESFSVTCEAKGNPEPEFRWTKNGQEFDPFLDPRLLKEENSGTFVIPNNGNLTEYQGTYRCYASNKLGTAISKEIEFIVPHVPKFPKETIDPVVVEEGQAFTLKCNPPKGIPPLQIYWMTINLQHIEQDERVSMGLNGDLYFSHAVEKDSRRDYCCFAAFPRIRTIVQKTAMSVIVKPTNSILERRPSLLTPSGVKSEPKLVKGEDLQLECIAEGFPTPKVDWVKMGHQLPARAKLENHGKLLIVPRVEREDSGKYMCKAKNTLGEAIHYFTVTVEEPPEWVFEPESQLSMIGSDVLIKCSASGTPQPTITWSVNGVPLQGQSQTNRKTFDDSIILHNTKASDSAVYQCKASNSHGTLLSNANIMIMNLPPMILTKEGEDYFAVEGKGVMMHCKVFSSPPSTVTWLVCSMFLSQTDQFTIHDNGSLEIYSVQNDDTGQYTCVAKNTEGLSAIDATLYVKDPTRIVVAPEDQQILIGTTAQLSCLVEYDKSFSNDFELLWEKDGMEIVLNYTENSRYLMEDGILQITNVSHSDQGVYTCVARTPVDWDTASVLLMVLDVPDAPENVVLSEHKSRSVKLKWIPGDDHNSSTTVFIIEYEESQWEPGNWKELLQVPGNHNSAILKLHGHVDYRFRVSGVNAVGRGPPSEPTERYKTPPAAPDRNPENIKIEGHLPHEMDINWEPLLPIEHNGPGLEYKVSYRRQDIEENWKEHMVKRHSFVVMNTPTFVPYEIKIQAKNHQGWAPEPKMVTGYSGEDFPSAAPDDVAVEVLNSSVVKVTWTRVHKDKLHGHLGGYRVIPQKQTFAFRHNKYTLTFPGDRNHAMVPGLTSFSEYSLIVMTFNGRGNGPGSHPVNFKTPEGVPEKNPVFRVTDVQKDTVFLGWAPPIEPNGILTGYLLEYQLINDTEEVGPVQTVDISNPDTTKWILRDLEPMSKYKFYLRSCTTVGCGPVVSEECTTTLETSEMCQSHRLLFSSGLASIHGGISTQGWFIGLMCAIALLTLIVLIACFVNRNKGGKYSVKEKEDLHPDVESQGMNDDTFCEYSDNDEKPLKSSQHSLSREIKAGDSGDSLVDYGDEDAQFNEDGSFIGEYVGRKEKRVSAEIKATVQTPA</sequence>
<feature type="region of interest" description="Disordered" evidence="11">
    <location>
        <begin position="691"/>
        <end position="717"/>
    </location>
</feature>
<dbReference type="GeneTree" id="ENSGT00940000165371"/>
<dbReference type="FunFam" id="2.60.40.10:FF:000057">
    <property type="entry name" value="neural cell adhesion molecule L1"/>
    <property type="match status" value="1"/>
</dbReference>
<dbReference type="FunFam" id="2.60.40.10:FF:000038">
    <property type="entry name" value="Neuronal cell adhesion molecule"/>
    <property type="match status" value="1"/>
</dbReference>
<dbReference type="Gene3D" id="2.60.40.10">
    <property type="entry name" value="Immunoglobulins"/>
    <property type="match status" value="10"/>
</dbReference>
<feature type="domain" description="Ig-like" evidence="14">
    <location>
        <begin position="133"/>
        <end position="226"/>
    </location>
</feature>
<feature type="signal peptide" evidence="13">
    <location>
        <begin position="1"/>
        <end position="27"/>
    </location>
</feature>
<dbReference type="Pfam" id="PF13927">
    <property type="entry name" value="Ig_3"/>
    <property type="match status" value="4"/>
</dbReference>
<dbReference type="Proteomes" id="UP000261640">
    <property type="component" value="Unplaced"/>
</dbReference>
<dbReference type="InterPro" id="IPR013098">
    <property type="entry name" value="Ig_I-set"/>
</dbReference>
<evidence type="ECO:0000256" key="11">
    <source>
        <dbReference type="SAM" id="MobiDB-lite"/>
    </source>
</evidence>
<dbReference type="SUPFAM" id="SSF49265">
    <property type="entry name" value="Fibronectin type III"/>
    <property type="match status" value="2"/>
</dbReference>
<feature type="domain" description="Fibronectin type-III" evidence="15">
    <location>
        <begin position="714"/>
        <end position="807"/>
    </location>
</feature>
<comment type="subcellular location">
    <subcellularLocation>
        <location evidence="1">Membrane</location>
        <topology evidence="1">Single-pass type I membrane protein</topology>
    </subcellularLocation>
</comment>
<keyword evidence="5" id="KW-0677">Repeat</keyword>
<feature type="domain" description="Ig-like" evidence="14">
    <location>
        <begin position="423"/>
        <end position="510"/>
    </location>
</feature>
<feature type="transmembrane region" description="Helical" evidence="12">
    <location>
        <begin position="1037"/>
        <end position="1058"/>
    </location>
</feature>
<dbReference type="CDD" id="cd00063">
    <property type="entry name" value="FN3"/>
    <property type="match status" value="4"/>
</dbReference>
<evidence type="ECO:0000256" key="2">
    <source>
        <dbReference type="ARBA" id="ARBA00008588"/>
    </source>
</evidence>
<dbReference type="GO" id="GO:0005886">
    <property type="term" value="C:plasma membrane"/>
    <property type="evidence" value="ECO:0007669"/>
    <property type="project" value="TreeGrafter"/>
</dbReference>
<proteinExistence type="inferred from homology"/>
<feature type="domain" description="Fibronectin type-III" evidence="15">
    <location>
        <begin position="614"/>
        <end position="709"/>
    </location>
</feature>
<dbReference type="SMART" id="SM00409">
    <property type="entry name" value="IG"/>
    <property type="match status" value="6"/>
</dbReference>
<keyword evidence="17" id="KW-1185">Reference proteome</keyword>
<dbReference type="InterPro" id="IPR036179">
    <property type="entry name" value="Ig-like_dom_sf"/>
</dbReference>
<dbReference type="InterPro" id="IPR036116">
    <property type="entry name" value="FN3_sf"/>
</dbReference>
<dbReference type="FunFam" id="2.60.40.10:FF:000028">
    <property type="entry name" value="Neuronal cell adhesion molecule"/>
    <property type="match status" value="1"/>
</dbReference>
<feature type="domain" description="Ig-like" evidence="14">
    <location>
        <begin position="514"/>
        <end position="593"/>
    </location>
</feature>
<accession>A0A7N9AUY5</accession>
<keyword evidence="6" id="KW-0130">Cell adhesion</keyword>
<feature type="domain" description="Ig-like" evidence="14">
    <location>
        <begin position="240"/>
        <end position="327"/>
    </location>
</feature>
<dbReference type="InterPro" id="IPR013783">
    <property type="entry name" value="Ig-like_fold"/>
</dbReference>
<evidence type="ECO:0000259" key="14">
    <source>
        <dbReference type="PROSITE" id="PS50835"/>
    </source>
</evidence>
<name>A0A7N9AUY5_9TELE</name>
<evidence type="ECO:0000256" key="12">
    <source>
        <dbReference type="SAM" id="Phobius"/>
    </source>
</evidence>
<dbReference type="PANTHER" id="PTHR44170">
    <property type="entry name" value="PROTEIN SIDEKICK"/>
    <property type="match status" value="1"/>
</dbReference>
<keyword evidence="9" id="KW-1015">Disulfide bond</keyword>
<evidence type="ECO:0000259" key="15">
    <source>
        <dbReference type="PROSITE" id="PS50853"/>
    </source>
</evidence>
<comment type="similarity">
    <text evidence="2">Belongs to the immunoglobulin superfamily. L1/neurofascin/NgCAM family.</text>
</comment>
<feature type="domain" description="Fibronectin type-III" evidence="15">
    <location>
        <begin position="911"/>
        <end position="1010"/>
    </location>
</feature>
<feature type="domain" description="Fibronectin type-III" evidence="15">
    <location>
        <begin position="812"/>
        <end position="909"/>
    </location>
</feature>
<evidence type="ECO:0000313" key="17">
    <source>
        <dbReference type="Proteomes" id="UP000261640"/>
    </source>
</evidence>
<evidence type="ECO:0000256" key="1">
    <source>
        <dbReference type="ARBA" id="ARBA00004479"/>
    </source>
</evidence>
<dbReference type="Pfam" id="PF00041">
    <property type="entry name" value="fn3"/>
    <property type="match status" value="3"/>
</dbReference>
<dbReference type="InterPro" id="IPR003961">
    <property type="entry name" value="FN3_dom"/>
</dbReference>
<dbReference type="Pfam" id="PF07679">
    <property type="entry name" value="I-set"/>
    <property type="match status" value="1"/>
</dbReference>
<dbReference type="GO" id="GO:0007420">
    <property type="term" value="P:brain development"/>
    <property type="evidence" value="ECO:0007669"/>
    <property type="project" value="TreeGrafter"/>
</dbReference>
<reference evidence="16" key="1">
    <citation type="submission" date="2025-08" db="UniProtKB">
        <authorList>
            <consortium name="Ensembl"/>
        </authorList>
    </citation>
    <scope>IDENTIFICATION</scope>
</reference>
<dbReference type="FunFam" id="2.60.40.10:FF:000768">
    <property type="entry name" value="Neural cell adhesion molecule L1-like protein"/>
    <property type="match status" value="1"/>
</dbReference>
<keyword evidence="7 12" id="KW-1133">Transmembrane helix</keyword>
<dbReference type="Pfam" id="PF13882">
    <property type="entry name" value="Bravo_FIGEY"/>
    <property type="match status" value="1"/>
</dbReference>
<feature type="domain" description="Ig-like" evidence="14">
    <location>
        <begin position="332"/>
        <end position="418"/>
    </location>
</feature>
<feature type="chain" id="PRO_5031269316" evidence="13">
    <location>
        <begin position="28"/>
        <end position="1159"/>
    </location>
</feature>
<keyword evidence="4 13" id="KW-0732">Signal</keyword>
<dbReference type="SMART" id="SM00060">
    <property type="entry name" value="FN3"/>
    <property type="match status" value="4"/>
</dbReference>
<dbReference type="GO" id="GO:0098632">
    <property type="term" value="F:cell-cell adhesion mediator activity"/>
    <property type="evidence" value="ECO:0007669"/>
    <property type="project" value="TreeGrafter"/>
</dbReference>
<keyword evidence="3 12" id="KW-0812">Transmembrane</keyword>
<dbReference type="FunFam" id="2.60.40.10:FF:000063">
    <property type="entry name" value="neural cell adhesion molecule L1"/>
    <property type="match status" value="1"/>
</dbReference>
<dbReference type="GO" id="GO:0007411">
    <property type="term" value="P:axon guidance"/>
    <property type="evidence" value="ECO:0007669"/>
    <property type="project" value="TreeGrafter"/>
</dbReference>